<dbReference type="FunFam" id="3.60.15.10:FF:000048">
    <property type="entry name" value="Zn-dependent hydrolase/oxidoreductase family protein, putative"/>
    <property type="match status" value="1"/>
</dbReference>
<proteinExistence type="predicted"/>
<evidence type="ECO:0000259" key="2">
    <source>
        <dbReference type="Pfam" id="PF12706"/>
    </source>
</evidence>
<reference evidence="3" key="1">
    <citation type="submission" date="2023-06" db="EMBL/GenBank/DDBJ databases">
        <title>Genome-scale phylogeny and comparative genomics of the fungal order Sordariales.</title>
        <authorList>
            <consortium name="Lawrence Berkeley National Laboratory"/>
            <person name="Hensen N."/>
            <person name="Bonometti L."/>
            <person name="Westerberg I."/>
            <person name="Brannstrom I.O."/>
            <person name="Guillou S."/>
            <person name="Cros-Aarteil S."/>
            <person name="Calhoun S."/>
            <person name="Haridas S."/>
            <person name="Kuo A."/>
            <person name="Mondo S."/>
            <person name="Pangilinan J."/>
            <person name="Riley R."/>
            <person name="Labutti K."/>
            <person name="Andreopoulos B."/>
            <person name="Lipzen A."/>
            <person name="Chen C."/>
            <person name="Yanf M."/>
            <person name="Daum C."/>
            <person name="Ng V."/>
            <person name="Clum A."/>
            <person name="Steindorff A."/>
            <person name="Ohm R."/>
            <person name="Martin F."/>
            <person name="Silar P."/>
            <person name="Natvig D."/>
            <person name="Lalanne C."/>
            <person name="Gautier V."/>
            <person name="Ament-Velasquez S.L."/>
            <person name="Kruys A."/>
            <person name="Hutchinson M.I."/>
            <person name="Powell A.J."/>
            <person name="Barry K."/>
            <person name="Miller A.N."/>
            <person name="Grigoriev I.V."/>
            <person name="Debuchy R."/>
            <person name="Gladieux P."/>
            <person name="Thoren M.H."/>
            <person name="Johannesson H."/>
        </authorList>
    </citation>
    <scope>NUCLEOTIDE SEQUENCE</scope>
    <source>
        <strain evidence="3">CBS 307.81</strain>
    </source>
</reference>
<evidence type="ECO:0000313" key="3">
    <source>
        <dbReference type="EMBL" id="KAK0665603.1"/>
    </source>
</evidence>
<dbReference type="GO" id="GO:0005737">
    <property type="term" value="C:cytoplasm"/>
    <property type="evidence" value="ECO:0007669"/>
    <property type="project" value="TreeGrafter"/>
</dbReference>
<feature type="domain" description="Metallo-beta-lactamase" evidence="2">
    <location>
        <begin position="374"/>
        <end position="426"/>
    </location>
</feature>
<sequence>MMGVERVLGRYFIHRFTLSSSSSYSKRTFFTYTRPQLRLGYSAPRRSAVVPVSTAVAAAAASMATAAGVVVVYESSVTKPTRPEDLPDDAATNPHHVTDSHGRHVKFRNPYPSAGDPKPTMFQTLRAILTARIQGNMPTPDTSAANIPSCQPQFSPTRGGNTAGALRATWLGHACYYVEFPSGLRVLFDPVFEDRCAPVQWIGPKRYTPPPCQLGDLPLVDAVVISHSHYDHLSYSSIKEIQTRHPNAWFFVGLGLEKWFRASGVERVVEMDWWEGVSMTLTPPPPPSKDGQGQGVIEAEITCLPCQHSSGRNGLDHDKTLWASWGVKSGGKSVWFGGDTGYRKVPQLPVAQWKDPAADYGPEYESLPKCPQFRQIGERQGPFDLGLIPIGAYHPRWLFSWMHANPYDAVEIFKDTRCKKAMGIHWGTWVLTSEEVEEPPRLLKDALKRSGIQEEGVFGVCKIGETKEF</sequence>
<dbReference type="Gene3D" id="3.60.15.10">
    <property type="entry name" value="Ribonuclease Z/Hydroxyacylglutathione hydrolase-like"/>
    <property type="match status" value="1"/>
</dbReference>
<dbReference type="GO" id="GO:0070291">
    <property type="term" value="P:N-acylethanolamine metabolic process"/>
    <property type="evidence" value="ECO:0007669"/>
    <property type="project" value="TreeGrafter"/>
</dbReference>
<dbReference type="SUPFAM" id="SSF56281">
    <property type="entry name" value="Metallo-hydrolase/oxidoreductase"/>
    <property type="match status" value="1"/>
</dbReference>
<feature type="domain" description="Metallo-beta-lactamase" evidence="2">
    <location>
        <begin position="185"/>
        <end position="343"/>
    </location>
</feature>
<dbReference type="GO" id="GO:0070290">
    <property type="term" value="F:N-acylphosphatidylethanolamine-specific phospholipase D activity"/>
    <property type="evidence" value="ECO:0007669"/>
    <property type="project" value="TreeGrafter"/>
</dbReference>
<dbReference type="AlphaFoldDB" id="A0AA39Z7F0"/>
<dbReference type="EMBL" id="JAULSY010000106">
    <property type="protein sequence ID" value="KAK0665603.1"/>
    <property type="molecule type" value="Genomic_DNA"/>
</dbReference>
<name>A0AA39Z7F0_9PEZI</name>
<dbReference type="InterPro" id="IPR036866">
    <property type="entry name" value="RibonucZ/Hydroxyglut_hydro"/>
</dbReference>
<dbReference type="PANTHER" id="PTHR15032:SF4">
    <property type="entry name" value="N-ACYL-PHOSPHATIDYLETHANOLAMINE-HYDROLYZING PHOSPHOLIPASE D"/>
    <property type="match status" value="1"/>
</dbReference>
<evidence type="ECO:0000313" key="4">
    <source>
        <dbReference type="Proteomes" id="UP001174997"/>
    </source>
</evidence>
<protein>
    <submittedName>
        <fullName evidence="3">Beta-lactamase superfamily domain-containing protein</fullName>
    </submittedName>
</protein>
<comment type="caution">
    <text evidence="3">The sequence shown here is derived from an EMBL/GenBank/DDBJ whole genome shotgun (WGS) entry which is preliminary data.</text>
</comment>
<feature type="region of interest" description="Disordered" evidence="1">
    <location>
        <begin position="78"/>
        <end position="105"/>
    </location>
</feature>
<dbReference type="InterPro" id="IPR001279">
    <property type="entry name" value="Metallo-B-lactamas"/>
</dbReference>
<evidence type="ECO:0000256" key="1">
    <source>
        <dbReference type="SAM" id="MobiDB-lite"/>
    </source>
</evidence>
<gene>
    <name evidence="3" type="ORF">QBC41DRAFT_11561</name>
</gene>
<dbReference type="PANTHER" id="PTHR15032">
    <property type="entry name" value="N-ACYL-PHOSPHATIDYLETHANOLAMINE-HYDROLYZING PHOSPHOLIPASE D"/>
    <property type="match status" value="1"/>
</dbReference>
<dbReference type="Proteomes" id="UP001174997">
    <property type="component" value="Unassembled WGS sequence"/>
</dbReference>
<dbReference type="Pfam" id="PF12706">
    <property type="entry name" value="Lactamase_B_2"/>
    <property type="match status" value="2"/>
</dbReference>
<organism evidence="3 4">
    <name type="scientific">Cercophora samala</name>
    <dbReference type="NCBI Taxonomy" id="330535"/>
    <lineage>
        <taxon>Eukaryota</taxon>
        <taxon>Fungi</taxon>
        <taxon>Dikarya</taxon>
        <taxon>Ascomycota</taxon>
        <taxon>Pezizomycotina</taxon>
        <taxon>Sordariomycetes</taxon>
        <taxon>Sordariomycetidae</taxon>
        <taxon>Sordariales</taxon>
        <taxon>Lasiosphaeriaceae</taxon>
        <taxon>Cercophora</taxon>
    </lineage>
</organism>
<dbReference type="GO" id="GO:0070292">
    <property type="term" value="P:N-acylphosphatidylethanolamine metabolic process"/>
    <property type="evidence" value="ECO:0007669"/>
    <property type="project" value="TreeGrafter"/>
</dbReference>
<keyword evidence="4" id="KW-1185">Reference proteome</keyword>
<accession>A0AA39Z7F0</accession>